<proteinExistence type="predicted"/>
<protein>
    <submittedName>
        <fullName evidence="1">Uncharacterized protein</fullName>
    </submittedName>
</protein>
<evidence type="ECO:0000313" key="1">
    <source>
        <dbReference type="EMBL" id="GAA4521818.1"/>
    </source>
</evidence>
<organism evidence="1 2">
    <name type="scientific">Actinoallomurus oryzae</name>
    <dbReference type="NCBI Taxonomy" id="502180"/>
    <lineage>
        <taxon>Bacteria</taxon>
        <taxon>Bacillati</taxon>
        <taxon>Actinomycetota</taxon>
        <taxon>Actinomycetes</taxon>
        <taxon>Streptosporangiales</taxon>
        <taxon>Thermomonosporaceae</taxon>
        <taxon>Actinoallomurus</taxon>
    </lineage>
</organism>
<comment type="caution">
    <text evidence="1">The sequence shown here is derived from an EMBL/GenBank/DDBJ whole genome shotgun (WGS) entry which is preliminary data.</text>
</comment>
<dbReference type="RefSeq" id="WP_345475766.1">
    <property type="nucleotide sequence ID" value="NZ_BAABHF010000078.1"/>
</dbReference>
<keyword evidence="2" id="KW-1185">Reference proteome</keyword>
<evidence type="ECO:0000313" key="2">
    <source>
        <dbReference type="Proteomes" id="UP001500503"/>
    </source>
</evidence>
<accession>A0ABP8RA94</accession>
<gene>
    <name evidence="1" type="ORF">GCM10023191_100570</name>
</gene>
<dbReference type="Proteomes" id="UP001500503">
    <property type="component" value="Unassembled WGS sequence"/>
</dbReference>
<sequence length="335" mass="35595">MRVFRTRRARGTAAGRLGIVLGALTAAVAAVAVVPGVASAHGAASHAAATAASAQATVTHRPHFIQNTTVDDAAHLQSLGYTVLDVGPGESADLPAGMQGMEWTGGAICDSDGIMSWADFRALVDSNRNSSKVFGYFIFDEPDTHGCTNIASKLRDRADYIHCSGWRNSFWDGAKQHPKVDNAGNCLDASGNIIPRKTSQKAYLVDEYSHDYAAVAKSITHVDLFGLDPYPCNKDGSTTCDMSQVDDAAATAKQYYAESELAPVYQVFGGDGWKIPSATQLQNLLAEWDRVLPGAGADVVYSYRDNKNGGPEDTYPGLSHATNLEPILSAHNAAT</sequence>
<dbReference type="EMBL" id="BAABHF010000078">
    <property type="protein sequence ID" value="GAA4521818.1"/>
    <property type="molecule type" value="Genomic_DNA"/>
</dbReference>
<name>A0ABP8RA94_9ACTN</name>
<reference evidence="2" key="1">
    <citation type="journal article" date="2019" name="Int. J. Syst. Evol. Microbiol.">
        <title>The Global Catalogue of Microorganisms (GCM) 10K type strain sequencing project: providing services to taxonomists for standard genome sequencing and annotation.</title>
        <authorList>
            <consortium name="The Broad Institute Genomics Platform"/>
            <consortium name="The Broad Institute Genome Sequencing Center for Infectious Disease"/>
            <person name="Wu L."/>
            <person name="Ma J."/>
        </authorList>
    </citation>
    <scope>NUCLEOTIDE SEQUENCE [LARGE SCALE GENOMIC DNA]</scope>
    <source>
        <strain evidence="2">JCM 17933</strain>
    </source>
</reference>